<name>A0A830FB11_9EURY</name>
<dbReference type="AlphaFoldDB" id="A0A830FB11"/>
<organism evidence="1 2">
    <name type="scientific">Halarchaeum grantii</name>
    <dbReference type="NCBI Taxonomy" id="1193105"/>
    <lineage>
        <taxon>Archaea</taxon>
        <taxon>Methanobacteriati</taxon>
        <taxon>Methanobacteriota</taxon>
        <taxon>Stenosarchaea group</taxon>
        <taxon>Halobacteria</taxon>
        <taxon>Halobacteriales</taxon>
        <taxon>Halobacteriaceae</taxon>
    </lineage>
</organism>
<dbReference type="OrthoDB" id="209565at2157"/>
<keyword evidence="2" id="KW-1185">Reference proteome</keyword>
<gene>
    <name evidence="1" type="ORF">GCM10009037_20020</name>
</gene>
<reference evidence="1 2" key="1">
    <citation type="journal article" date="2019" name="Int. J. Syst. Evol. Microbiol.">
        <title>The Global Catalogue of Microorganisms (GCM) 10K type strain sequencing project: providing services to taxonomists for standard genome sequencing and annotation.</title>
        <authorList>
            <consortium name="The Broad Institute Genomics Platform"/>
            <consortium name="The Broad Institute Genome Sequencing Center for Infectious Disease"/>
            <person name="Wu L."/>
            <person name="Ma J."/>
        </authorList>
    </citation>
    <scope>NUCLEOTIDE SEQUENCE [LARGE SCALE GENOMIC DNA]</scope>
    <source>
        <strain evidence="1 2">JCM 19585</strain>
    </source>
</reference>
<comment type="caution">
    <text evidence="1">The sequence shown here is derived from an EMBL/GenBank/DDBJ whole genome shotgun (WGS) entry which is preliminary data.</text>
</comment>
<sequence length="117" mass="13239">MECPDCSGSYVSREVGPRWPPSTQLGDAIVDLEDGERAVLHRQCWTCGWSEARHITLTEIETEHGDSETVAHQQRLTELVDELEQIDDTETLEAILQDIRDQRRSTDVKETESGDGE</sequence>
<evidence type="ECO:0000313" key="2">
    <source>
        <dbReference type="Proteomes" id="UP000628840"/>
    </source>
</evidence>
<dbReference type="EMBL" id="BMPF01000003">
    <property type="protein sequence ID" value="GGL36419.1"/>
    <property type="molecule type" value="Genomic_DNA"/>
</dbReference>
<proteinExistence type="predicted"/>
<dbReference type="InterPro" id="IPR058418">
    <property type="entry name" value="DUF8105"/>
</dbReference>
<accession>A0A830FB11</accession>
<dbReference type="RefSeq" id="WP_188883611.1">
    <property type="nucleotide sequence ID" value="NZ_BMPF01000003.1"/>
</dbReference>
<dbReference type="Pfam" id="PF26407">
    <property type="entry name" value="DUF8105"/>
    <property type="match status" value="1"/>
</dbReference>
<evidence type="ECO:0000313" key="1">
    <source>
        <dbReference type="EMBL" id="GGL36419.1"/>
    </source>
</evidence>
<protein>
    <submittedName>
        <fullName evidence="1">Uncharacterized protein</fullName>
    </submittedName>
</protein>
<dbReference type="Proteomes" id="UP000628840">
    <property type="component" value="Unassembled WGS sequence"/>
</dbReference>